<dbReference type="InterPro" id="IPR005135">
    <property type="entry name" value="Endo/exonuclease/phosphatase"/>
</dbReference>
<proteinExistence type="predicted"/>
<evidence type="ECO:0000313" key="2">
    <source>
        <dbReference type="EMBL" id="KAG7098457.1"/>
    </source>
</evidence>
<reference evidence="2" key="1">
    <citation type="journal article" date="2021" name="Genome Biol. Evol.">
        <title>The assembled and annotated genome of the fairy-ring fungus Marasmius oreades.</title>
        <authorList>
            <person name="Hiltunen M."/>
            <person name="Ament-Velasquez S.L."/>
            <person name="Johannesson H."/>
        </authorList>
    </citation>
    <scope>NUCLEOTIDE SEQUENCE</scope>
    <source>
        <strain evidence="2">03SP1</strain>
    </source>
</reference>
<protein>
    <recommendedName>
        <fullName evidence="1">Endonuclease/exonuclease/phosphatase domain-containing protein</fullName>
    </recommendedName>
</protein>
<evidence type="ECO:0000313" key="3">
    <source>
        <dbReference type="Proteomes" id="UP001049176"/>
    </source>
</evidence>
<gene>
    <name evidence="2" type="ORF">E1B28_000407</name>
</gene>
<evidence type="ECO:0000259" key="1">
    <source>
        <dbReference type="Pfam" id="PF03372"/>
    </source>
</evidence>
<organism evidence="2 3">
    <name type="scientific">Marasmius oreades</name>
    <name type="common">fairy-ring Marasmius</name>
    <dbReference type="NCBI Taxonomy" id="181124"/>
    <lineage>
        <taxon>Eukaryota</taxon>
        <taxon>Fungi</taxon>
        <taxon>Dikarya</taxon>
        <taxon>Basidiomycota</taxon>
        <taxon>Agaricomycotina</taxon>
        <taxon>Agaricomycetes</taxon>
        <taxon>Agaricomycetidae</taxon>
        <taxon>Agaricales</taxon>
        <taxon>Marasmiineae</taxon>
        <taxon>Marasmiaceae</taxon>
        <taxon>Marasmius</taxon>
    </lineage>
</organism>
<dbReference type="InterPro" id="IPR050410">
    <property type="entry name" value="CCR4/nocturin_mRNA_transcr"/>
</dbReference>
<dbReference type="Proteomes" id="UP001049176">
    <property type="component" value="Chromosome 1"/>
</dbReference>
<dbReference type="GO" id="GO:0000175">
    <property type="term" value="F:3'-5'-RNA exonuclease activity"/>
    <property type="evidence" value="ECO:0007669"/>
    <property type="project" value="TreeGrafter"/>
</dbReference>
<dbReference type="Pfam" id="PF03372">
    <property type="entry name" value="Exo_endo_phos"/>
    <property type="match status" value="1"/>
</dbReference>
<dbReference type="Gene3D" id="3.60.10.10">
    <property type="entry name" value="Endonuclease/exonuclease/phosphatase"/>
    <property type="match status" value="1"/>
</dbReference>
<dbReference type="AlphaFoldDB" id="A0A9P8AEB3"/>
<keyword evidence="3" id="KW-1185">Reference proteome</keyword>
<dbReference type="PANTHER" id="PTHR12121">
    <property type="entry name" value="CARBON CATABOLITE REPRESSOR PROTEIN 4"/>
    <property type="match status" value="1"/>
</dbReference>
<dbReference type="SUPFAM" id="SSF56219">
    <property type="entry name" value="DNase I-like"/>
    <property type="match status" value="1"/>
</dbReference>
<dbReference type="EMBL" id="CM032181">
    <property type="protein sequence ID" value="KAG7098457.1"/>
    <property type="molecule type" value="Genomic_DNA"/>
</dbReference>
<sequence>MFSRSFINQQRKVLAKSTSIFRRIYRTDDSTPVNQPPPPCRQIIHKVDASLTSSEDSAAFSVLCYNILCPQYASAAIYPYTPPQALEWNYRRDRIMNEICLYSCDFVCMQEVDRDIYDEWLRGTMKQEGYESVYCPAWVKSLPRNNGKREKRDGCAVFWKAERYGLVEDQFIEFSNLAKNRQDFKSCKAVSKRLLQRGNIGIICLFKCLSTRKQLLLTNTHIYWDPEFCDVKLVQVGMLLREMEKVADRVRSEMAQVQPAGPPELPIVLCGDFNSLPSSGVYDFLSTGTIPKNHPDFKHFQYGRFTKHGMRHGLGLRSAYAARVGQSDEGEVLPWTNYTAHFKGVLDYIWYSKDTLESKSILGKIDEVYLEAEKVTGFPHTHFPSDHIPIMTEFAWRGSTKASM</sequence>
<accession>A0A9P8AEB3</accession>
<dbReference type="KEGG" id="more:E1B28_000407"/>
<name>A0A9P8AEB3_9AGAR</name>
<dbReference type="GeneID" id="66069483"/>
<dbReference type="CDD" id="cd09097">
    <property type="entry name" value="Deadenylase_CCR4"/>
    <property type="match status" value="1"/>
</dbReference>
<feature type="domain" description="Endonuclease/exonuclease/phosphatase" evidence="1">
    <location>
        <begin position="65"/>
        <end position="387"/>
    </location>
</feature>
<dbReference type="RefSeq" id="XP_043014927.1">
    <property type="nucleotide sequence ID" value="XM_043146227.1"/>
</dbReference>
<dbReference type="InterPro" id="IPR036691">
    <property type="entry name" value="Endo/exonu/phosph_ase_sf"/>
</dbReference>
<dbReference type="OrthoDB" id="428734at2759"/>
<dbReference type="PANTHER" id="PTHR12121:SF100">
    <property type="entry name" value="POLY(A)-SPECIFIC RIBONUCLEASE"/>
    <property type="match status" value="1"/>
</dbReference>
<comment type="caution">
    <text evidence="2">The sequence shown here is derived from an EMBL/GenBank/DDBJ whole genome shotgun (WGS) entry which is preliminary data.</text>
</comment>